<reference evidence="1 2" key="1">
    <citation type="submission" date="2021-01" db="EMBL/GenBank/DDBJ databases">
        <title>Whole genome shotgun sequence of Actinoplanes couchii NBRC 106145.</title>
        <authorList>
            <person name="Komaki H."/>
            <person name="Tamura T."/>
        </authorList>
    </citation>
    <scope>NUCLEOTIDE SEQUENCE [LARGE SCALE GENOMIC DNA]</scope>
    <source>
        <strain evidence="1 2">NBRC 106145</strain>
    </source>
</reference>
<name>A0ABQ3XFL6_9ACTN</name>
<comment type="caution">
    <text evidence="1">The sequence shown here is derived from an EMBL/GenBank/DDBJ whole genome shotgun (WGS) entry which is preliminary data.</text>
</comment>
<keyword evidence="2" id="KW-1185">Reference proteome</keyword>
<gene>
    <name evidence="1" type="ORF">Aco03nite_056970</name>
</gene>
<dbReference type="Proteomes" id="UP000612282">
    <property type="component" value="Unassembled WGS sequence"/>
</dbReference>
<sequence>MLNVTNQTAPSIAPAHTHLLAELERIRQVLDVLPLPDDTAATAHREIGEAEVALLEAEPDRRRITGCLERLALALAASGALDHAGQALSTPLEALADWLGESGQSIRDLAGPR</sequence>
<dbReference type="RefSeq" id="WP_203799904.1">
    <property type="nucleotide sequence ID" value="NZ_BAAAQE010000092.1"/>
</dbReference>
<proteinExistence type="predicted"/>
<evidence type="ECO:0000313" key="2">
    <source>
        <dbReference type="Proteomes" id="UP000612282"/>
    </source>
</evidence>
<dbReference type="EMBL" id="BOMG01000071">
    <property type="protein sequence ID" value="GID57293.1"/>
    <property type="molecule type" value="Genomic_DNA"/>
</dbReference>
<accession>A0ABQ3XFL6</accession>
<organism evidence="1 2">
    <name type="scientific">Actinoplanes couchii</name>
    <dbReference type="NCBI Taxonomy" id="403638"/>
    <lineage>
        <taxon>Bacteria</taxon>
        <taxon>Bacillati</taxon>
        <taxon>Actinomycetota</taxon>
        <taxon>Actinomycetes</taxon>
        <taxon>Micromonosporales</taxon>
        <taxon>Micromonosporaceae</taxon>
        <taxon>Actinoplanes</taxon>
    </lineage>
</organism>
<protein>
    <submittedName>
        <fullName evidence="1">Uncharacterized protein</fullName>
    </submittedName>
</protein>
<evidence type="ECO:0000313" key="1">
    <source>
        <dbReference type="EMBL" id="GID57293.1"/>
    </source>
</evidence>